<dbReference type="SUPFAM" id="SSF82861">
    <property type="entry name" value="Mechanosensitive channel protein MscS (YggB), transmembrane region"/>
    <property type="match status" value="1"/>
</dbReference>
<gene>
    <name evidence="10" type="ORF">H9864_02870</name>
</gene>
<dbReference type="Gene3D" id="3.30.70.100">
    <property type="match status" value="1"/>
</dbReference>
<dbReference type="Proteomes" id="UP000824178">
    <property type="component" value="Unassembled WGS sequence"/>
</dbReference>
<organism evidence="10 11">
    <name type="scientific">Candidatus Faecalibacterium intestinavium</name>
    <dbReference type="NCBI Taxonomy" id="2838580"/>
    <lineage>
        <taxon>Bacteria</taxon>
        <taxon>Bacillati</taxon>
        <taxon>Bacillota</taxon>
        <taxon>Clostridia</taxon>
        <taxon>Eubacteriales</taxon>
        <taxon>Oscillospiraceae</taxon>
        <taxon>Faecalibacterium</taxon>
    </lineage>
</organism>
<dbReference type="EMBL" id="JAHLFH010000058">
    <property type="protein sequence ID" value="MBU3819306.1"/>
    <property type="molecule type" value="Genomic_DNA"/>
</dbReference>
<feature type="domain" description="Mechanosensitive ion channel MscS" evidence="7">
    <location>
        <begin position="188"/>
        <end position="253"/>
    </location>
</feature>
<keyword evidence="4" id="KW-0812">Transmembrane</keyword>
<comment type="caution">
    <text evidence="10">The sequence shown here is derived from an EMBL/GenBank/DDBJ whole genome shotgun (WGS) entry which is preliminary data.</text>
</comment>
<evidence type="ECO:0000256" key="3">
    <source>
        <dbReference type="ARBA" id="ARBA00022475"/>
    </source>
</evidence>
<evidence type="ECO:0000256" key="4">
    <source>
        <dbReference type="ARBA" id="ARBA00022692"/>
    </source>
</evidence>
<evidence type="ECO:0000313" key="11">
    <source>
        <dbReference type="Proteomes" id="UP000824178"/>
    </source>
</evidence>
<accession>A0A9E2KJR9</accession>
<dbReference type="InterPro" id="IPR010920">
    <property type="entry name" value="LSM_dom_sf"/>
</dbReference>
<evidence type="ECO:0000256" key="5">
    <source>
        <dbReference type="ARBA" id="ARBA00022989"/>
    </source>
</evidence>
<dbReference type="Gene3D" id="2.30.30.60">
    <property type="match status" value="1"/>
</dbReference>
<dbReference type="PANTHER" id="PTHR30566:SF5">
    <property type="entry name" value="MECHANOSENSITIVE ION CHANNEL PROTEIN 1, MITOCHONDRIAL-RELATED"/>
    <property type="match status" value="1"/>
</dbReference>
<evidence type="ECO:0000256" key="1">
    <source>
        <dbReference type="ARBA" id="ARBA00004651"/>
    </source>
</evidence>
<evidence type="ECO:0000259" key="9">
    <source>
        <dbReference type="Pfam" id="PF21088"/>
    </source>
</evidence>
<dbReference type="PANTHER" id="PTHR30566">
    <property type="entry name" value="YNAI-RELATED MECHANOSENSITIVE ION CHANNEL"/>
    <property type="match status" value="1"/>
</dbReference>
<dbReference type="Pfam" id="PF21082">
    <property type="entry name" value="MS_channel_3rd"/>
    <property type="match status" value="1"/>
</dbReference>
<dbReference type="Gene3D" id="1.10.287.1260">
    <property type="match status" value="1"/>
</dbReference>
<evidence type="ECO:0000259" key="7">
    <source>
        <dbReference type="Pfam" id="PF00924"/>
    </source>
</evidence>
<proteinExistence type="inferred from homology"/>
<sequence length="364" mass="40053">MIFSIQELTFALGSFVLEGYPAFAARCACALALMLAGGLLRRWLSGYAGPRLLARRWKGEAVPILLRGFSVPLERLVLLTGIYLGLAVLPWNIPPMQGFLLKLYRIGVILCLCHGLYRASGLTDLALRSFGTEIRSSATLRSVLVKAYKLLVLILGGLMIAQESGLPVSGLITSAGLVGLTLSLAAQDSASNIFSGMVILLEQPFHIGDWIIVEDVEGKVEDVNFRSTKVRALDNSLYILTNSRVCSAVINNCAEREKRLYRFTLGVTYDTTRPQLEKLMEDLTAMMKACPDLYEDSVMVRLTGFGASSIDILVSAYARTAETDRFYQIQNGLNLSIMDVMKENKVEFAFPSTSVYIEKAPPSR</sequence>
<keyword evidence="6" id="KW-0472">Membrane</keyword>
<dbReference type="Pfam" id="PF00924">
    <property type="entry name" value="MS_channel_2nd"/>
    <property type="match status" value="1"/>
</dbReference>
<dbReference type="GO" id="GO:0055085">
    <property type="term" value="P:transmembrane transport"/>
    <property type="evidence" value="ECO:0007669"/>
    <property type="project" value="InterPro"/>
</dbReference>
<dbReference type="InterPro" id="IPR023408">
    <property type="entry name" value="MscS_beta-dom_sf"/>
</dbReference>
<comment type="subcellular location">
    <subcellularLocation>
        <location evidence="1">Cell membrane</location>
        <topology evidence="1">Multi-pass membrane protein</topology>
    </subcellularLocation>
</comment>
<reference evidence="10" key="2">
    <citation type="submission" date="2021-04" db="EMBL/GenBank/DDBJ databases">
        <authorList>
            <person name="Gilroy R."/>
        </authorList>
    </citation>
    <scope>NUCLEOTIDE SEQUENCE</scope>
    <source>
        <strain evidence="10">742</strain>
    </source>
</reference>
<evidence type="ECO:0000313" key="10">
    <source>
        <dbReference type="EMBL" id="MBU3819306.1"/>
    </source>
</evidence>
<dbReference type="Pfam" id="PF21088">
    <property type="entry name" value="MS_channel_1st"/>
    <property type="match status" value="1"/>
</dbReference>
<dbReference type="InterPro" id="IPR049142">
    <property type="entry name" value="MS_channel_1st"/>
</dbReference>
<dbReference type="SUPFAM" id="SSF82689">
    <property type="entry name" value="Mechanosensitive channel protein MscS (YggB), C-terminal domain"/>
    <property type="match status" value="1"/>
</dbReference>
<dbReference type="InterPro" id="IPR011014">
    <property type="entry name" value="MscS_channel_TM-2"/>
</dbReference>
<feature type="domain" description="Mechanosensitive ion channel MscS C-terminal" evidence="8">
    <location>
        <begin position="263"/>
        <end position="348"/>
    </location>
</feature>
<feature type="domain" description="Mechanosensitive ion channel transmembrane helices 2/3" evidence="9">
    <location>
        <begin position="149"/>
        <end position="187"/>
    </location>
</feature>
<dbReference type="InterPro" id="IPR006685">
    <property type="entry name" value="MscS_channel_2nd"/>
</dbReference>
<keyword evidence="5" id="KW-1133">Transmembrane helix</keyword>
<dbReference type="GO" id="GO:0005886">
    <property type="term" value="C:plasma membrane"/>
    <property type="evidence" value="ECO:0007669"/>
    <property type="project" value="UniProtKB-SubCell"/>
</dbReference>
<dbReference type="AlphaFoldDB" id="A0A9E2KJR9"/>
<comment type="similarity">
    <text evidence="2">Belongs to the MscS (TC 1.A.23) family.</text>
</comment>
<name>A0A9E2KJR9_9FIRM</name>
<protein>
    <submittedName>
        <fullName evidence="10">Mechanosensitive ion channel family protein</fullName>
    </submittedName>
</protein>
<evidence type="ECO:0000256" key="2">
    <source>
        <dbReference type="ARBA" id="ARBA00008017"/>
    </source>
</evidence>
<dbReference type="InterPro" id="IPR011066">
    <property type="entry name" value="MscS_channel_C_sf"/>
</dbReference>
<reference evidence="10" key="1">
    <citation type="journal article" date="2021" name="PeerJ">
        <title>Extensive microbial diversity within the chicken gut microbiome revealed by metagenomics and culture.</title>
        <authorList>
            <person name="Gilroy R."/>
            <person name="Ravi A."/>
            <person name="Getino M."/>
            <person name="Pursley I."/>
            <person name="Horton D.L."/>
            <person name="Alikhan N.F."/>
            <person name="Baker D."/>
            <person name="Gharbi K."/>
            <person name="Hall N."/>
            <person name="Watson M."/>
            <person name="Adriaenssens E.M."/>
            <person name="Foster-Nyarko E."/>
            <person name="Jarju S."/>
            <person name="Secka A."/>
            <person name="Antonio M."/>
            <person name="Oren A."/>
            <person name="Chaudhuri R.R."/>
            <person name="La Ragione R."/>
            <person name="Hildebrand F."/>
            <person name="Pallen M.J."/>
        </authorList>
    </citation>
    <scope>NUCLEOTIDE SEQUENCE</scope>
    <source>
        <strain evidence="10">742</strain>
    </source>
</reference>
<keyword evidence="3" id="KW-1003">Cell membrane</keyword>
<evidence type="ECO:0000256" key="6">
    <source>
        <dbReference type="ARBA" id="ARBA00023136"/>
    </source>
</evidence>
<dbReference type="SUPFAM" id="SSF50182">
    <property type="entry name" value="Sm-like ribonucleoproteins"/>
    <property type="match status" value="1"/>
</dbReference>
<dbReference type="InterPro" id="IPR049278">
    <property type="entry name" value="MS_channel_C"/>
</dbReference>
<evidence type="ECO:0000259" key="8">
    <source>
        <dbReference type="Pfam" id="PF21082"/>
    </source>
</evidence>